<dbReference type="PROSITE" id="PS00630">
    <property type="entry name" value="IMP_2"/>
    <property type="match status" value="1"/>
</dbReference>
<dbReference type="InterPro" id="IPR006239">
    <property type="entry name" value="DPNP"/>
</dbReference>
<feature type="binding site" evidence="10">
    <location>
        <position position="126"/>
    </location>
    <ligand>
        <name>Mg(2+)</name>
        <dbReference type="ChEBI" id="CHEBI:18420"/>
        <label>1</label>
        <note>catalytic</note>
    </ligand>
</feature>
<keyword evidence="4 10" id="KW-0479">Metal-binding</keyword>
<keyword evidence="5 11" id="KW-0378">Hydrolase</keyword>
<comment type="similarity">
    <text evidence="2">Belongs to the inositol monophosphatase superfamily.</text>
</comment>
<dbReference type="EMBL" id="JACHVB010000012">
    <property type="protein sequence ID" value="MBC2592963.1"/>
    <property type="molecule type" value="Genomic_DNA"/>
</dbReference>
<feature type="binding site" evidence="10">
    <location>
        <position position="272"/>
    </location>
    <ligand>
        <name>Mg(2+)</name>
        <dbReference type="ChEBI" id="CHEBI:18420"/>
        <label>1</label>
        <note>catalytic</note>
    </ligand>
</feature>
<organism evidence="11 12">
    <name type="scientific">Ruficoccus amylovorans</name>
    <dbReference type="NCBI Taxonomy" id="1804625"/>
    <lineage>
        <taxon>Bacteria</taxon>
        <taxon>Pseudomonadati</taxon>
        <taxon>Verrucomicrobiota</taxon>
        <taxon>Opitutia</taxon>
        <taxon>Puniceicoccales</taxon>
        <taxon>Cerasicoccaceae</taxon>
        <taxon>Ruficoccus</taxon>
    </lineage>
</organism>
<evidence type="ECO:0000256" key="7">
    <source>
        <dbReference type="ARBA" id="ARBA00044466"/>
    </source>
</evidence>
<evidence type="ECO:0000256" key="8">
    <source>
        <dbReference type="ARBA" id="ARBA00044479"/>
    </source>
</evidence>
<dbReference type="Gene3D" id="3.40.190.80">
    <property type="match status" value="1"/>
</dbReference>
<gene>
    <name evidence="11" type="ORF">H5P28_01695</name>
</gene>
<evidence type="ECO:0000256" key="3">
    <source>
        <dbReference type="ARBA" id="ARBA00012633"/>
    </source>
</evidence>
<evidence type="ECO:0000313" key="11">
    <source>
        <dbReference type="EMBL" id="MBC2592963.1"/>
    </source>
</evidence>
<dbReference type="Gene3D" id="3.30.540.10">
    <property type="entry name" value="Fructose-1,6-Bisphosphatase, subunit A, domain 1"/>
    <property type="match status" value="1"/>
</dbReference>
<accession>A0A842H8V9</accession>
<dbReference type="NCBIfam" id="TIGR01330">
    <property type="entry name" value="bisphos_HAL2"/>
    <property type="match status" value="1"/>
</dbReference>
<feature type="binding site" evidence="10">
    <location>
        <position position="129"/>
    </location>
    <ligand>
        <name>Mg(2+)</name>
        <dbReference type="ChEBI" id="CHEBI:18420"/>
        <label>1</label>
        <note>catalytic</note>
    </ligand>
</feature>
<dbReference type="CDD" id="cd01517">
    <property type="entry name" value="PAP_phosphatase"/>
    <property type="match status" value="1"/>
</dbReference>
<name>A0A842H8V9_9BACT</name>
<evidence type="ECO:0000256" key="10">
    <source>
        <dbReference type="PIRSR" id="PIRSR600760-2"/>
    </source>
</evidence>
<dbReference type="AlphaFoldDB" id="A0A842H8V9"/>
<dbReference type="GO" id="GO:0000103">
    <property type="term" value="P:sulfate assimilation"/>
    <property type="evidence" value="ECO:0007669"/>
    <property type="project" value="TreeGrafter"/>
</dbReference>
<dbReference type="GO" id="GO:0008441">
    <property type="term" value="F:3'(2'),5'-bisphosphate nucleotidase activity"/>
    <property type="evidence" value="ECO:0007669"/>
    <property type="project" value="UniProtKB-EC"/>
</dbReference>
<dbReference type="PRINTS" id="PR00377">
    <property type="entry name" value="IMPHPHTASES"/>
</dbReference>
<proteinExistence type="inferred from homology"/>
<dbReference type="InterPro" id="IPR000760">
    <property type="entry name" value="Inositol_monophosphatase-like"/>
</dbReference>
<comment type="cofactor">
    <cofactor evidence="1 10">
        <name>Mg(2+)</name>
        <dbReference type="ChEBI" id="CHEBI:18420"/>
    </cofactor>
</comment>
<dbReference type="InterPro" id="IPR020583">
    <property type="entry name" value="Inositol_monoP_metal-BS"/>
</dbReference>
<evidence type="ECO:0000313" key="12">
    <source>
        <dbReference type="Proteomes" id="UP000546464"/>
    </source>
</evidence>
<evidence type="ECO:0000256" key="5">
    <source>
        <dbReference type="ARBA" id="ARBA00022801"/>
    </source>
</evidence>
<feature type="binding site" evidence="10">
    <location>
        <position position="128"/>
    </location>
    <ligand>
        <name>Mg(2+)</name>
        <dbReference type="ChEBI" id="CHEBI:18420"/>
        <label>1</label>
        <note>catalytic</note>
    </ligand>
</feature>
<dbReference type="Proteomes" id="UP000546464">
    <property type="component" value="Unassembled WGS sequence"/>
</dbReference>
<dbReference type="Pfam" id="PF00459">
    <property type="entry name" value="Inositol_P"/>
    <property type="match status" value="1"/>
</dbReference>
<comment type="catalytic activity">
    <reaction evidence="7">
        <text>adenosine 2',5'-bisphosphate + H2O = AMP + phosphate</text>
        <dbReference type="Rhea" id="RHEA:77643"/>
        <dbReference type="ChEBI" id="CHEBI:15377"/>
        <dbReference type="ChEBI" id="CHEBI:43474"/>
        <dbReference type="ChEBI" id="CHEBI:194156"/>
        <dbReference type="ChEBI" id="CHEBI:456215"/>
        <dbReference type="EC" id="3.1.3.7"/>
    </reaction>
    <physiologicalReaction direction="left-to-right" evidence="7">
        <dbReference type="Rhea" id="RHEA:77644"/>
    </physiologicalReaction>
</comment>
<evidence type="ECO:0000256" key="1">
    <source>
        <dbReference type="ARBA" id="ARBA00001946"/>
    </source>
</evidence>
<dbReference type="PANTHER" id="PTHR43200">
    <property type="entry name" value="PHOSPHATASE"/>
    <property type="match status" value="1"/>
</dbReference>
<protein>
    <recommendedName>
        <fullName evidence="3">3'(2'),5'-bisphosphate nucleotidase</fullName>
        <ecNumber evidence="3">3.1.3.7</ecNumber>
    </recommendedName>
</protein>
<reference evidence="11 12" key="1">
    <citation type="submission" date="2020-07" db="EMBL/GenBank/DDBJ databases">
        <authorList>
            <person name="Feng X."/>
        </authorList>
    </citation>
    <scope>NUCLEOTIDE SEQUENCE [LARGE SCALE GENOMIC DNA]</scope>
    <source>
        <strain evidence="11 12">JCM31066</strain>
    </source>
</reference>
<evidence type="ECO:0000256" key="2">
    <source>
        <dbReference type="ARBA" id="ARBA00009759"/>
    </source>
</evidence>
<keyword evidence="6 10" id="KW-0460">Magnesium</keyword>
<dbReference type="PANTHER" id="PTHR43200:SF6">
    <property type="entry name" value="3'(2'),5'-BISPHOSPHATE NUCLEOTIDASE"/>
    <property type="match status" value="1"/>
</dbReference>
<evidence type="ECO:0000256" key="6">
    <source>
        <dbReference type="ARBA" id="ARBA00022842"/>
    </source>
</evidence>
<comment type="catalytic activity">
    <reaction evidence="9">
        <text>3'-phosphoadenylyl sulfate + H2O = adenosine 5'-phosphosulfate + phosphate</text>
        <dbReference type="Rhea" id="RHEA:77639"/>
        <dbReference type="ChEBI" id="CHEBI:15377"/>
        <dbReference type="ChEBI" id="CHEBI:43474"/>
        <dbReference type="ChEBI" id="CHEBI:58243"/>
        <dbReference type="ChEBI" id="CHEBI:58339"/>
        <dbReference type="EC" id="3.1.3.7"/>
    </reaction>
    <physiologicalReaction direction="left-to-right" evidence="9">
        <dbReference type="Rhea" id="RHEA:77640"/>
    </physiologicalReaction>
</comment>
<dbReference type="FunFam" id="3.40.190.80:FF:000003">
    <property type="entry name" value="PAP-specific phosphatase HAL2-like"/>
    <property type="match status" value="1"/>
</dbReference>
<dbReference type="InterPro" id="IPR020550">
    <property type="entry name" value="Inositol_monophosphatase_CS"/>
</dbReference>
<evidence type="ECO:0000256" key="9">
    <source>
        <dbReference type="ARBA" id="ARBA00044484"/>
    </source>
</evidence>
<dbReference type="GO" id="GO:0046872">
    <property type="term" value="F:metal ion binding"/>
    <property type="evidence" value="ECO:0007669"/>
    <property type="project" value="UniProtKB-KW"/>
</dbReference>
<dbReference type="InterPro" id="IPR051090">
    <property type="entry name" value="Inositol_monoP_superfamily"/>
</dbReference>
<evidence type="ECO:0000256" key="4">
    <source>
        <dbReference type="ARBA" id="ARBA00022723"/>
    </source>
</evidence>
<comment type="catalytic activity">
    <reaction evidence="8">
        <text>adenosine 3',5'-bisphosphate + H2O = AMP + phosphate</text>
        <dbReference type="Rhea" id="RHEA:10040"/>
        <dbReference type="ChEBI" id="CHEBI:15377"/>
        <dbReference type="ChEBI" id="CHEBI:43474"/>
        <dbReference type="ChEBI" id="CHEBI:58343"/>
        <dbReference type="ChEBI" id="CHEBI:456215"/>
        <dbReference type="EC" id="3.1.3.7"/>
    </reaction>
    <physiologicalReaction direction="left-to-right" evidence="8">
        <dbReference type="Rhea" id="RHEA:10041"/>
    </physiologicalReaction>
</comment>
<feature type="binding site" evidence="10">
    <location>
        <position position="71"/>
    </location>
    <ligand>
        <name>Mg(2+)</name>
        <dbReference type="ChEBI" id="CHEBI:18420"/>
        <label>1</label>
        <note>catalytic</note>
    </ligand>
</feature>
<sequence length="330" mass="34954">MSKFEHFSAQMAIDAVRKAALLCAHVRANLTADGALAKNDKSPVTIADYGSQAVILHLLQAATPDIPVVAEEDADALRADDNAALRAQVFAEVRRILPQLGNPEILAAIDRGNHTGGPAGRFWTLDPIDGTKGFLRNDQYAIALALVEDGQPVMGVLGCPELPCGHEATAKTGCLLAACRGEGAWLYPLDAGEAAPVKVSSTADTALACFCESVESGHSRHDWSATVAEKLGITRPSVRMDSQCKYASIARGDADIYLRLPTRPGYEEKIWDHAAGCLVVEEAGGTVTDIRGKPLDFSAGRTLRHNSGVVATNGRWHDQVIAAIQAATPA</sequence>
<dbReference type="SUPFAM" id="SSF56655">
    <property type="entry name" value="Carbohydrate phosphatase"/>
    <property type="match status" value="1"/>
</dbReference>
<comment type="caution">
    <text evidence="11">The sequence shown here is derived from an EMBL/GenBank/DDBJ whole genome shotgun (WGS) entry which is preliminary data.</text>
</comment>
<dbReference type="GO" id="GO:0046854">
    <property type="term" value="P:phosphatidylinositol phosphate biosynthetic process"/>
    <property type="evidence" value="ECO:0007669"/>
    <property type="project" value="InterPro"/>
</dbReference>
<dbReference type="PROSITE" id="PS00629">
    <property type="entry name" value="IMP_1"/>
    <property type="match status" value="1"/>
</dbReference>
<keyword evidence="12" id="KW-1185">Reference proteome</keyword>
<dbReference type="EC" id="3.1.3.7" evidence="3"/>